<dbReference type="PIRSF" id="PIRSF001092">
    <property type="entry name" value="Alpha-L-fucosidase"/>
    <property type="match status" value="1"/>
</dbReference>
<dbReference type="GO" id="GO:0005764">
    <property type="term" value="C:lysosome"/>
    <property type="evidence" value="ECO:0007669"/>
    <property type="project" value="TreeGrafter"/>
</dbReference>
<dbReference type="AlphaFoldDB" id="A0AAU7MVH0"/>
<dbReference type="InterPro" id="IPR016286">
    <property type="entry name" value="FUC_metazoa-typ"/>
</dbReference>
<dbReference type="RefSeq" id="WP_349351458.1">
    <property type="nucleotide sequence ID" value="NZ_CP157804.1"/>
</dbReference>
<dbReference type="PANTHER" id="PTHR10030">
    <property type="entry name" value="ALPHA-L-FUCOSIDASE"/>
    <property type="match status" value="1"/>
</dbReference>
<feature type="domain" description="Glycoside hydrolase family 29 N-terminal" evidence="8">
    <location>
        <begin position="20"/>
        <end position="343"/>
    </location>
</feature>
<reference evidence="9" key="1">
    <citation type="submission" date="2024-05" db="EMBL/GenBank/DDBJ databases">
        <title>Draft Genome Sequences of Flagellimonas sp. MMG031 and Marinobacter sp. MMG032 Isolated from the dinoflagellate Symbiodinium pilosum.</title>
        <authorList>
            <person name="Shikuma N.J."/>
            <person name="Farrell M.V."/>
        </authorList>
    </citation>
    <scope>NUCLEOTIDE SEQUENCE</scope>
    <source>
        <strain evidence="9">MMG031</strain>
    </source>
</reference>
<dbReference type="Gene3D" id="3.20.20.80">
    <property type="entry name" value="Glycosidases"/>
    <property type="match status" value="1"/>
</dbReference>
<protein>
    <recommendedName>
        <fullName evidence="3">alpha-L-fucosidase</fullName>
        <ecNumber evidence="3">3.2.1.51</ecNumber>
    </recommendedName>
</protein>
<feature type="signal peptide" evidence="7">
    <location>
        <begin position="1"/>
        <end position="20"/>
    </location>
</feature>
<dbReference type="KEGG" id="fld:ABNE31_13125"/>
<dbReference type="InterPro" id="IPR000933">
    <property type="entry name" value="Glyco_hydro_29"/>
</dbReference>
<gene>
    <name evidence="9" type="ORF">ABNE31_13125</name>
</gene>
<feature type="chain" id="PRO_5043638770" description="alpha-L-fucosidase" evidence="7">
    <location>
        <begin position="21"/>
        <end position="433"/>
    </location>
</feature>
<proteinExistence type="inferred from homology"/>
<dbReference type="GO" id="GO:0004560">
    <property type="term" value="F:alpha-L-fucosidase activity"/>
    <property type="evidence" value="ECO:0007669"/>
    <property type="project" value="InterPro"/>
</dbReference>
<evidence type="ECO:0000313" key="9">
    <source>
        <dbReference type="EMBL" id="XBQ22538.1"/>
    </source>
</evidence>
<evidence type="ECO:0000256" key="3">
    <source>
        <dbReference type="ARBA" id="ARBA00012662"/>
    </source>
</evidence>
<keyword evidence="5" id="KW-0378">Hydrolase</keyword>
<comment type="similarity">
    <text evidence="2">Belongs to the glycosyl hydrolase 29 family.</text>
</comment>
<evidence type="ECO:0000256" key="4">
    <source>
        <dbReference type="ARBA" id="ARBA00022729"/>
    </source>
</evidence>
<comment type="function">
    <text evidence="1">Alpha-L-fucosidase is responsible for hydrolyzing the alpha-1,6-linked fucose joined to the reducing-end N-acetylglucosamine of the carbohydrate moieties of glycoproteins.</text>
</comment>
<accession>A0AAU7MVH0</accession>
<dbReference type="PRINTS" id="PR00741">
    <property type="entry name" value="GLHYDRLASE29"/>
</dbReference>
<dbReference type="InterPro" id="IPR017853">
    <property type="entry name" value="GH"/>
</dbReference>
<evidence type="ECO:0000256" key="1">
    <source>
        <dbReference type="ARBA" id="ARBA00004071"/>
    </source>
</evidence>
<evidence type="ECO:0000256" key="2">
    <source>
        <dbReference type="ARBA" id="ARBA00007951"/>
    </source>
</evidence>
<dbReference type="GO" id="GO:0006004">
    <property type="term" value="P:fucose metabolic process"/>
    <property type="evidence" value="ECO:0007669"/>
    <property type="project" value="InterPro"/>
</dbReference>
<organism evidence="9">
    <name type="scientific">Flagellimonas sp. MMG031</name>
    <dbReference type="NCBI Taxonomy" id="3158549"/>
    <lineage>
        <taxon>Bacteria</taxon>
        <taxon>Pseudomonadati</taxon>
        <taxon>Bacteroidota</taxon>
        <taxon>Flavobacteriia</taxon>
        <taxon>Flavobacteriales</taxon>
        <taxon>Flavobacteriaceae</taxon>
        <taxon>Flagellimonas</taxon>
    </lineage>
</organism>
<dbReference type="PANTHER" id="PTHR10030:SF37">
    <property type="entry name" value="ALPHA-L-FUCOSIDASE-RELATED"/>
    <property type="match status" value="1"/>
</dbReference>
<sequence length="433" mass="49651">MKRLALLALTLLIFINPLPAQDYQPTAANLENREWFQDAKFGMFIHWGVYSVLGVHEWVMETQSIDKATYEKLPAFFNPTEFDAEAWVLLAKSAGMKYITITTKHHDGFAMFDSSISDWDIVDRTVYKKDIIKQMAEACRKHGLKLFLYYSQLDWHHNDYYPRGDTGKKAGRPDNGNWEAYLDYMNGQLTELLTNYGDIGGIWFDGWWDKKEADWQIRKTYDLIHQLQPQAMIGSNHHQAPNEGEDFQMFEKDLPGENNGGFSGDSKVGSLPLETAETMAHRWGFSLQDKAYKSTKELIQYLVKAAGYNSNFLLNVGPMPNGKIQPEFIETLEAIGEWTNSYGPTIYGTRGGPIPPQSWGVSTQRDNKVYLHIMDWKTDNFFFPTMEGKITSVTDFQTKKSLKYQTNTYGTLVALPKERDPDQADFVLEVSLK</sequence>
<dbReference type="SMART" id="SM00812">
    <property type="entry name" value="Alpha_L_fucos"/>
    <property type="match status" value="1"/>
</dbReference>
<dbReference type="InterPro" id="IPR057739">
    <property type="entry name" value="Glyco_hydro_29_N"/>
</dbReference>
<keyword evidence="4 7" id="KW-0732">Signal</keyword>
<dbReference type="EMBL" id="CP157804">
    <property type="protein sequence ID" value="XBQ22538.1"/>
    <property type="molecule type" value="Genomic_DNA"/>
</dbReference>
<dbReference type="GO" id="GO:0016139">
    <property type="term" value="P:glycoside catabolic process"/>
    <property type="evidence" value="ECO:0007669"/>
    <property type="project" value="TreeGrafter"/>
</dbReference>
<dbReference type="EC" id="3.2.1.51" evidence="3"/>
<dbReference type="Pfam" id="PF01120">
    <property type="entry name" value="Alpha_L_fucos"/>
    <property type="match status" value="1"/>
</dbReference>
<evidence type="ECO:0000256" key="7">
    <source>
        <dbReference type="SAM" id="SignalP"/>
    </source>
</evidence>
<dbReference type="SUPFAM" id="SSF51445">
    <property type="entry name" value="(Trans)glycosidases"/>
    <property type="match status" value="1"/>
</dbReference>
<evidence type="ECO:0000256" key="6">
    <source>
        <dbReference type="ARBA" id="ARBA00023295"/>
    </source>
</evidence>
<keyword evidence="6" id="KW-0326">Glycosidase</keyword>
<evidence type="ECO:0000259" key="8">
    <source>
        <dbReference type="Pfam" id="PF01120"/>
    </source>
</evidence>
<evidence type="ECO:0000256" key="5">
    <source>
        <dbReference type="ARBA" id="ARBA00022801"/>
    </source>
</evidence>
<name>A0AAU7MVH0_9FLAO</name>